<dbReference type="InterPro" id="IPR017441">
    <property type="entry name" value="Protein_kinase_ATP_BS"/>
</dbReference>
<dbReference type="CDD" id="cd05117">
    <property type="entry name" value="STKc_CAMK"/>
    <property type="match status" value="1"/>
</dbReference>
<dbReference type="EMBL" id="JAWWNJ010000013">
    <property type="protein sequence ID" value="KAK7042206.1"/>
    <property type="molecule type" value="Genomic_DNA"/>
</dbReference>
<dbReference type="GO" id="GO:0005524">
    <property type="term" value="F:ATP binding"/>
    <property type="evidence" value="ECO:0007669"/>
    <property type="project" value="UniProtKB-UniRule"/>
</dbReference>
<keyword evidence="4" id="KW-0808">Transferase</keyword>
<dbReference type="InterPro" id="IPR011009">
    <property type="entry name" value="Kinase-like_dom_sf"/>
</dbReference>
<keyword evidence="1 3" id="KW-0547">Nucleotide-binding</keyword>
<dbReference type="Gene3D" id="3.30.200.20">
    <property type="entry name" value="Phosphorylase Kinase, domain 1"/>
    <property type="match status" value="1"/>
</dbReference>
<dbReference type="SMART" id="SM00220">
    <property type="entry name" value="S_TKc"/>
    <property type="match status" value="1"/>
</dbReference>
<evidence type="ECO:0000313" key="7">
    <source>
        <dbReference type="Proteomes" id="UP001362999"/>
    </source>
</evidence>
<keyword evidence="4" id="KW-0418">Kinase</keyword>
<evidence type="ECO:0000313" key="6">
    <source>
        <dbReference type="EMBL" id="KAK7042206.1"/>
    </source>
</evidence>
<evidence type="ECO:0000259" key="5">
    <source>
        <dbReference type="PROSITE" id="PS50011"/>
    </source>
</evidence>
<evidence type="ECO:0000256" key="1">
    <source>
        <dbReference type="ARBA" id="ARBA00022741"/>
    </source>
</evidence>
<keyword evidence="2 3" id="KW-0067">ATP-binding</keyword>
<feature type="binding site" evidence="3">
    <location>
        <position position="44"/>
    </location>
    <ligand>
        <name>ATP</name>
        <dbReference type="ChEBI" id="CHEBI:30616"/>
    </ligand>
</feature>
<dbReference type="Pfam" id="PF00069">
    <property type="entry name" value="Pkinase"/>
    <property type="match status" value="1"/>
</dbReference>
<dbReference type="InterPro" id="IPR000719">
    <property type="entry name" value="Prot_kinase_dom"/>
</dbReference>
<dbReference type="Proteomes" id="UP001362999">
    <property type="component" value="Unassembled WGS sequence"/>
</dbReference>
<dbReference type="PROSITE" id="PS00107">
    <property type="entry name" value="PROTEIN_KINASE_ATP"/>
    <property type="match status" value="1"/>
</dbReference>
<dbReference type="Gene3D" id="1.10.510.10">
    <property type="entry name" value="Transferase(Phosphotransferase) domain 1"/>
    <property type="match status" value="1"/>
</dbReference>
<name>A0AAW0CTZ9_9AGAR</name>
<keyword evidence="4" id="KW-0723">Serine/threonine-protein kinase</keyword>
<dbReference type="PANTHER" id="PTHR24347">
    <property type="entry name" value="SERINE/THREONINE-PROTEIN KINASE"/>
    <property type="match status" value="1"/>
</dbReference>
<keyword evidence="7" id="KW-1185">Reference proteome</keyword>
<protein>
    <submittedName>
        <fullName evidence="6">Pkinase-domain-containing protein</fullName>
    </submittedName>
</protein>
<dbReference type="PROSITE" id="PS00108">
    <property type="entry name" value="PROTEIN_KINASE_ST"/>
    <property type="match status" value="1"/>
</dbReference>
<dbReference type="AlphaFoldDB" id="A0AAW0CTZ9"/>
<accession>A0AAW0CTZ9</accession>
<dbReference type="InterPro" id="IPR008271">
    <property type="entry name" value="Ser/Thr_kinase_AS"/>
</dbReference>
<comment type="similarity">
    <text evidence="4">Belongs to the protein kinase superfamily.</text>
</comment>
<dbReference type="SUPFAM" id="SSF56112">
    <property type="entry name" value="Protein kinase-like (PK-like)"/>
    <property type="match status" value="1"/>
</dbReference>
<gene>
    <name evidence="6" type="ORF">R3P38DRAFT_309964</name>
</gene>
<evidence type="ECO:0000256" key="4">
    <source>
        <dbReference type="RuleBase" id="RU000304"/>
    </source>
</evidence>
<evidence type="ECO:0000256" key="2">
    <source>
        <dbReference type="ARBA" id="ARBA00022840"/>
    </source>
</evidence>
<proteinExistence type="inferred from homology"/>
<comment type="caution">
    <text evidence="6">The sequence shown here is derived from an EMBL/GenBank/DDBJ whole genome shotgun (WGS) entry which is preliminary data.</text>
</comment>
<dbReference type="FunFam" id="1.10.510.10:FF:000571">
    <property type="entry name" value="Maternal embryonic leucine zipper kinase"/>
    <property type="match status" value="1"/>
</dbReference>
<feature type="domain" description="Protein kinase" evidence="5">
    <location>
        <begin position="15"/>
        <end position="274"/>
    </location>
</feature>
<dbReference type="GO" id="GO:0004674">
    <property type="term" value="F:protein serine/threonine kinase activity"/>
    <property type="evidence" value="ECO:0007669"/>
    <property type="project" value="UniProtKB-KW"/>
</dbReference>
<organism evidence="6 7">
    <name type="scientific">Favolaschia claudopus</name>
    <dbReference type="NCBI Taxonomy" id="2862362"/>
    <lineage>
        <taxon>Eukaryota</taxon>
        <taxon>Fungi</taxon>
        <taxon>Dikarya</taxon>
        <taxon>Basidiomycota</taxon>
        <taxon>Agaricomycotina</taxon>
        <taxon>Agaricomycetes</taxon>
        <taxon>Agaricomycetidae</taxon>
        <taxon>Agaricales</taxon>
        <taxon>Marasmiineae</taxon>
        <taxon>Mycenaceae</taxon>
        <taxon>Favolaschia</taxon>
    </lineage>
</organism>
<dbReference type="PROSITE" id="PS50011">
    <property type="entry name" value="PROTEIN_KINASE_DOM"/>
    <property type="match status" value="1"/>
</dbReference>
<sequence>MQRQDLPTKPSPCQYTTGKVLGHGAYATVKEAFDKETGGVYACKIINKHLMRGREYLVRNEIDVLDKISRGHPNIVTLEDYFESKHNLYLCFGLCNGGELFDRICSRPHFYEADAAVLLRTILTTLEYIHASGIVHRDLKPENLLFQSDGENSEIMITDFGLSRILDEKLSLFTGVCGTAGYMAPEIFSKKGYSKPVDIWAVGVITYYMLVGHPPFDRGTARLEHAAVLSGDLQFDPSEWAPVSMTARDFVRACLTMDPARRPTAEQALKHAWLSSKTPCFVPALFDPNGGPTDLLPHLKEVFRVQTKLISSVAARKARGRIWRQTSVPHLNNLRETATDIAAIRPISYPNT</sequence>
<evidence type="ECO:0000256" key="3">
    <source>
        <dbReference type="PROSITE-ProRule" id="PRU10141"/>
    </source>
</evidence>
<reference evidence="6 7" key="1">
    <citation type="journal article" date="2024" name="J Genomics">
        <title>Draft genome sequencing and assembly of Favolaschia claudopus CIRM-BRFM 2984 isolated from oak limbs.</title>
        <authorList>
            <person name="Navarro D."/>
            <person name="Drula E."/>
            <person name="Chaduli D."/>
            <person name="Cazenave R."/>
            <person name="Ahrendt S."/>
            <person name="Wang J."/>
            <person name="Lipzen A."/>
            <person name="Daum C."/>
            <person name="Barry K."/>
            <person name="Grigoriev I.V."/>
            <person name="Favel A."/>
            <person name="Rosso M.N."/>
            <person name="Martin F."/>
        </authorList>
    </citation>
    <scope>NUCLEOTIDE SEQUENCE [LARGE SCALE GENOMIC DNA]</scope>
    <source>
        <strain evidence="6 7">CIRM-BRFM 2984</strain>
    </source>
</reference>